<keyword evidence="2" id="KW-1133">Transmembrane helix</keyword>
<evidence type="ECO:0008006" key="5">
    <source>
        <dbReference type="Google" id="ProtNLM"/>
    </source>
</evidence>
<dbReference type="PANTHER" id="PTHR35519:SF2">
    <property type="entry name" value="PH DOMAIN PROTEIN"/>
    <property type="match status" value="1"/>
</dbReference>
<dbReference type="EMBL" id="KZ805598">
    <property type="protein sequence ID" value="PVH93306.1"/>
    <property type="molecule type" value="Genomic_DNA"/>
</dbReference>
<reference evidence="3 4" key="1">
    <citation type="journal article" date="2018" name="Sci. Rep.">
        <title>Comparative genomics provides insights into the lifestyle and reveals functional heterogeneity of dark septate endophytic fungi.</title>
        <authorList>
            <person name="Knapp D.G."/>
            <person name="Nemeth J.B."/>
            <person name="Barry K."/>
            <person name="Hainaut M."/>
            <person name="Henrissat B."/>
            <person name="Johnson J."/>
            <person name="Kuo A."/>
            <person name="Lim J.H.P."/>
            <person name="Lipzen A."/>
            <person name="Nolan M."/>
            <person name="Ohm R.A."/>
            <person name="Tamas L."/>
            <person name="Grigoriev I.V."/>
            <person name="Spatafora J.W."/>
            <person name="Nagy L.G."/>
            <person name="Kovacs G.M."/>
        </authorList>
    </citation>
    <scope>NUCLEOTIDE SEQUENCE [LARGE SCALE GENOMIC DNA]</scope>
    <source>
        <strain evidence="3 4">DSE2036</strain>
    </source>
</reference>
<accession>A0A2V1D5H3</accession>
<feature type="transmembrane region" description="Helical" evidence="2">
    <location>
        <begin position="124"/>
        <end position="147"/>
    </location>
</feature>
<dbReference type="AlphaFoldDB" id="A0A2V1D5H3"/>
<keyword evidence="2" id="KW-0812">Transmembrane</keyword>
<dbReference type="STRING" id="97972.A0A2V1D5H3"/>
<feature type="region of interest" description="Disordered" evidence="1">
    <location>
        <begin position="179"/>
        <end position="257"/>
    </location>
</feature>
<proteinExistence type="predicted"/>
<name>A0A2V1D5H3_9PLEO</name>
<keyword evidence="2" id="KW-0472">Membrane</keyword>
<dbReference type="InterPro" id="IPR025187">
    <property type="entry name" value="DUF4112"/>
</dbReference>
<organism evidence="3 4">
    <name type="scientific">Periconia macrospinosa</name>
    <dbReference type="NCBI Taxonomy" id="97972"/>
    <lineage>
        <taxon>Eukaryota</taxon>
        <taxon>Fungi</taxon>
        <taxon>Dikarya</taxon>
        <taxon>Ascomycota</taxon>
        <taxon>Pezizomycotina</taxon>
        <taxon>Dothideomycetes</taxon>
        <taxon>Pleosporomycetidae</taxon>
        <taxon>Pleosporales</taxon>
        <taxon>Massarineae</taxon>
        <taxon>Periconiaceae</taxon>
        <taxon>Periconia</taxon>
    </lineage>
</organism>
<feature type="transmembrane region" description="Helical" evidence="2">
    <location>
        <begin position="72"/>
        <end position="89"/>
    </location>
</feature>
<keyword evidence="4" id="KW-1185">Reference proteome</keyword>
<feature type="compositionally biased region" description="Basic and acidic residues" evidence="1">
    <location>
        <begin position="203"/>
        <end position="217"/>
    </location>
</feature>
<dbReference type="Proteomes" id="UP000244855">
    <property type="component" value="Unassembled WGS sequence"/>
</dbReference>
<dbReference type="Pfam" id="PF13430">
    <property type="entry name" value="DUF4112"/>
    <property type="match status" value="1"/>
</dbReference>
<sequence>MTTAIAKYAAQKMLSKEMDKFKDKKVDGPYDPYYEMIPHPRKPGKQKKVKKQIPSYIPQHDAKILAKARKSAYRLDFALFNFLGIRFGWSSVIGLVPAAGDAAAAALSLNLIRNMLKVEGRLPMHIILMMLFNLALDFAVGLVPLLGDLADAAFKCNGKNVRLLEQHLDKKYKPKRLTLEQSQMAHPPPPATMYEDFSDEEDERRATFDDRYDDVRHPQRAYSGRRDRIQDEEMGLPRHESRKSQKPRRDDTRRSRR</sequence>
<dbReference type="OrthoDB" id="2103474at2759"/>
<evidence type="ECO:0000256" key="1">
    <source>
        <dbReference type="SAM" id="MobiDB-lite"/>
    </source>
</evidence>
<dbReference type="PANTHER" id="PTHR35519">
    <property type="entry name" value="MEMBRANE PROTEINS"/>
    <property type="match status" value="1"/>
</dbReference>
<evidence type="ECO:0000256" key="2">
    <source>
        <dbReference type="SAM" id="Phobius"/>
    </source>
</evidence>
<protein>
    <recommendedName>
        <fullName evidence="5">PH domain-containing protein</fullName>
    </recommendedName>
</protein>
<evidence type="ECO:0000313" key="4">
    <source>
        <dbReference type="Proteomes" id="UP000244855"/>
    </source>
</evidence>
<feature type="compositionally biased region" description="Basic and acidic residues" evidence="1">
    <location>
        <begin position="224"/>
        <end position="257"/>
    </location>
</feature>
<evidence type="ECO:0000313" key="3">
    <source>
        <dbReference type="EMBL" id="PVH93306.1"/>
    </source>
</evidence>
<gene>
    <name evidence="3" type="ORF">DM02DRAFT_619347</name>
</gene>